<dbReference type="InterPro" id="IPR041489">
    <property type="entry name" value="PDZ_6"/>
</dbReference>
<dbReference type="GO" id="GO:0004175">
    <property type="term" value="F:endopeptidase activity"/>
    <property type="evidence" value="ECO:0007669"/>
    <property type="project" value="TreeGrafter"/>
</dbReference>
<dbReference type="EMBL" id="JAJAQI010000043">
    <property type="protein sequence ID" value="MCB4824458.1"/>
    <property type="molecule type" value="Genomic_DNA"/>
</dbReference>
<dbReference type="SMART" id="SM00245">
    <property type="entry name" value="TSPc"/>
    <property type="match status" value="1"/>
</dbReference>
<dbReference type="Pfam" id="PF17820">
    <property type="entry name" value="PDZ_6"/>
    <property type="match status" value="1"/>
</dbReference>
<dbReference type="GO" id="GO:0007165">
    <property type="term" value="P:signal transduction"/>
    <property type="evidence" value="ECO:0007669"/>
    <property type="project" value="TreeGrafter"/>
</dbReference>
<name>A0A9X1IJE4_9PROT</name>
<dbReference type="Pfam" id="PF03572">
    <property type="entry name" value="Peptidase_S41"/>
    <property type="match status" value="1"/>
</dbReference>
<comment type="caution">
    <text evidence="2">The sequence shown here is derived from an EMBL/GenBank/DDBJ whole genome shotgun (WGS) entry which is preliminary data.</text>
</comment>
<dbReference type="Proteomes" id="UP001139311">
    <property type="component" value="Unassembled WGS sequence"/>
</dbReference>
<dbReference type="SUPFAM" id="SSF52096">
    <property type="entry name" value="ClpP/crotonase"/>
    <property type="match status" value="1"/>
</dbReference>
<dbReference type="GO" id="GO:0008236">
    <property type="term" value="F:serine-type peptidase activity"/>
    <property type="evidence" value="ECO:0007669"/>
    <property type="project" value="InterPro"/>
</dbReference>
<dbReference type="InterPro" id="IPR001478">
    <property type="entry name" value="PDZ"/>
</dbReference>
<dbReference type="SUPFAM" id="SSF50156">
    <property type="entry name" value="PDZ domain-like"/>
    <property type="match status" value="1"/>
</dbReference>
<dbReference type="GO" id="GO:0030288">
    <property type="term" value="C:outer membrane-bounded periplasmic space"/>
    <property type="evidence" value="ECO:0007669"/>
    <property type="project" value="TreeGrafter"/>
</dbReference>
<dbReference type="PANTHER" id="PTHR32060:SF30">
    <property type="entry name" value="CARBOXY-TERMINAL PROCESSING PROTEASE CTPA"/>
    <property type="match status" value="1"/>
</dbReference>
<dbReference type="InterPro" id="IPR029045">
    <property type="entry name" value="ClpP/crotonase-like_dom_sf"/>
</dbReference>
<feature type="domain" description="PDZ" evidence="1">
    <location>
        <begin position="152"/>
        <end position="218"/>
    </location>
</feature>
<organism evidence="2 3">
    <name type="scientific">Roseicella aerolata</name>
    <dbReference type="NCBI Taxonomy" id="2883479"/>
    <lineage>
        <taxon>Bacteria</taxon>
        <taxon>Pseudomonadati</taxon>
        <taxon>Pseudomonadota</taxon>
        <taxon>Alphaproteobacteria</taxon>
        <taxon>Acetobacterales</taxon>
        <taxon>Roseomonadaceae</taxon>
        <taxon>Roseicella</taxon>
    </lineage>
</organism>
<dbReference type="InterPro" id="IPR005151">
    <property type="entry name" value="Tail-specific_protease"/>
</dbReference>
<dbReference type="AlphaFoldDB" id="A0A9X1IJE4"/>
<dbReference type="Gene3D" id="3.90.226.10">
    <property type="entry name" value="2-enoyl-CoA Hydratase, Chain A, domain 1"/>
    <property type="match status" value="1"/>
</dbReference>
<keyword evidence="3" id="KW-1185">Reference proteome</keyword>
<dbReference type="PANTHER" id="PTHR32060">
    <property type="entry name" value="TAIL-SPECIFIC PROTEASE"/>
    <property type="match status" value="1"/>
</dbReference>
<dbReference type="SMART" id="SM00228">
    <property type="entry name" value="PDZ"/>
    <property type="match status" value="1"/>
</dbReference>
<dbReference type="RefSeq" id="WP_226612175.1">
    <property type="nucleotide sequence ID" value="NZ_JAJAQI010000043.1"/>
</dbReference>
<gene>
    <name evidence="2" type="ORF">LHA35_22255</name>
</gene>
<accession>A0A9X1IJE4</accession>
<protein>
    <submittedName>
        <fullName evidence="2">PDZ domain-containing protein</fullName>
    </submittedName>
</protein>
<evidence type="ECO:0000313" key="2">
    <source>
        <dbReference type="EMBL" id="MCB4824458.1"/>
    </source>
</evidence>
<proteinExistence type="predicted"/>
<dbReference type="GO" id="GO:0006508">
    <property type="term" value="P:proteolysis"/>
    <property type="evidence" value="ECO:0007669"/>
    <property type="project" value="InterPro"/>
</dbReference>
<sequence length="495" mass="51509">MLFLLFPAPAGAQEGVFPREQVQAVLTAAMGAVLERHLERATPAELGLWSMRGLEVLEPALQTELQGGTLLLAAPDRLLSTRPMPALPATGPPELAAGPLALALTGMFEAAWRASPALRRAGPERMLRSAFEELFNHLDPYSRYMTPEEAAAARARRVGQSGLGLRLAAGRGNAVRIAAITADSPAAEAGLRTGDRVLEVDGVPVSTRDLAAAAALLEGPAGTEVQLRIERGKRRFNVLLLRSTLPAGTLQVQRRDDILWVQLEGFSSTTDLHLAEALAEAFRGAGPRGVVLDLRGNRGGLLGQAVASAFLANGVVAMTSGRHPDAVRSYVAAGPDLARGAPLVVLVDGRTASAAEIVAAAIADRGRGVVVGSATTGKGLIQAVVPLPHGGELLVTWSRVLAPRGWPIQGLGVLPALCTSLGAEATAVALGRLRLGEAPMGRVLARLRAARAPVPGSEVTALRNACPPAEGRPADLAAARALIEQPEAYRAALTR</sequence>
<evidence type="ECO:0000313" key="3">
    <source>
        <dbReference type="Proteomes" id="UP001139311"/>
    </source>
</evidence>
<dbReference type="PROSITE" id="PS50106">
    <property type="entry name" value="PDZ"/>
    <property type="match status" value="1"/>
</dbReference>
<dbReference type="Gene3D" id="3.30.750.44">
    <property type="match status" value="1"/>
</dbReference>
<reference evidence="2" key="1">
    <citation type="submission" date="2021-10" db="EMBL/GenBank/DDBJ databases">
        <title>Roseicella aerolatum sp. nov., isolated from aerosols of e-waste dismantling site.</title>
        <authorList>
            <person name="Qin T."/>
        </authorList>
    </citation>
    <scope>NUCLEOTIDE SEQUENCE</scope>
    <source>
        <strain evidence="2">GB24</strain>
    </source>
</reference>
<dbReference type="Gene3D" id="2.30.42.10">
    <property type="match status" value="1"/>
</dbReference>
<evidence type="ECO:0000259" key="1">
    <source>
        <dbReference type="PROSITE" id="PS50106"/>
    </source>
</evidence>
<dbReference type="InterPro" id="IPR036034">
    <property type="entry name" value="PDZ_sf"/>
</dbReference>